<dbReference type="GO" id="GO:0016829">
    <property type="term" value="F:lyase activity"/>
    <property type="evidence" value="ECO:0007669"/>
    <property type="project" value="UniProtKB-KW"/>
</dbReference>
<evidence type="ECO:0000256" key="1">
    <source>
        <dbReference type="ARBA" id="ARBA00023004"/>
    </source>
</evidence>
<organism evidence="4 5">
    <name type="scientific">Candidatus Fimisoma avicola</name>
    <dbReference type="NCBI Taxonomy" id="2840826"/>
    <lineage>
        <taxon>Bacteria</taxon>
        <taxon>Bacillati</taxon>
        <taxon>Bacillota</taxon>
        <taxon>Clostridia</taxon>
        <taxon>Eubacteriales</taxon>
        <taxon>Candidatus Fimisoma</taxon>
    </lineage>
</organism>
<evidence type="ECO:0000313" key="4">
    <source>
        <dbReference type="EMBL" id="HIU28520.1"/>
    </source>
</evidence>
<protein>
    <submittedName>
        <fullName evidence="4">Aconitase X catalytic domain-containing protein</fullName>
    </submittedName>
</protein>
<dbReference type="PANTHER" id="PTHR36577">
    <property type="entry name" value="DUF521 DOMAIN PROTEIN (AFU_ORTHOLOGUE AFUA_6G00490)"/>
    <property type="match status" value="1"/>
</dbReference>
<sequence length="413" mass="45317">MYLTAEEKEILAGAKGQAAKLAMETLVKIGEINGAEKFIPIKSVHLVLHAYKSAFDAGVETAEKIADMGGRFCVPVTIDPYGMDSEDWRGAKTPEHYARQQMRLEAAVMKMGVIPNWTCTPYYGFTAPRMGEHLAWSESSAVAYANTACGARTNRQTAIVDIFCGIVGRAPYTGLHLDENRKGQVLINLEMDRPLAEWEYPALGYLLGQKLGARIGVVDGMKGSPTSENLKNFCGAAAAAGSVALIHIVGVTPEAPTKEAAFRDNTPEEVIRVTEEDIRNTRKAMCNNTTDRVDFVALGCPHYTINEIVKVHKLLNGRKVHPDTAFWIYANSYALRLAEKMGIRQDLEKSGVVMRAETCMIISPVKDWGFQTMMTDSGKCSYYGPAECGTEMIFASVEECVESAVSGKMEIFK</sequence>
<dbReference type="AlphaFoldDB" id="A0A9D1L8X4"/>
<name>A0A9D1L8X4_9FIRM</name>
<dbReference type="EMBL" id="DVMO01000142">
    <property type="protein sequence ID" value="HIU28520.1"/>
    <property type="molecule type" value="Genomic_DNA"/>
</dbReference>
<feature type="domain" description="Phosphomevalonate dehydratase large subunit-like" evidence="3">
    <location>
        <begin position="1"/>
        <end position="402"/>
    </location>
</feature>
<gene>
    <name evidence="4" type="ORF">IAD16_09100</name>
</gene>
<evidence type="ECO:0000256" key="2">
    <source>
        <dbReference type="ARBA" id="ARBA00023239"/>
    </source>
</evidence>
<evidence type="ECO:0000259" key="3">
    <source>
        <dbReference type="Pfam" id="PF04412"/>
    </source>
</evidence>
<dbReference type="Pfam" id="PF04412">
    <property type="entry name" value="AcnX"/>
    <property type="match status" value="1"/>
</dbReference>
<comment type="caution">
    <text evidence="4">The sequence shown here is derived from an EMBL/GenBank/DDBJ whole genome shotgun (WGS) entry which is preliminary data.</text>
</comment>
<dbReference type="PANTHER" id="PTHR36577:SF3">
    <property type="entry name" value="DUF521 DOMAIN PROTEIN (AFU_ORTHOLOGUE AFUA_6G00490)"/>
    <property type="match status" value="1"/>
</dbReference>
<dbReference type="InterPro" id="IPR015931">
    <property type="entry name" value="Acnase/IPM_dHydase_lsu_aba_1/3"/>
</dbReference>
<reference evidence="4" key="1">
    <citation type="submission" date="2020-10" db="EMBL/GenBank/DDBJ databases">
        <authorList>
            <person name="Gilroy R."/>
        </authorList>
    </citation>
    <scope>NUCLEOTIDE SEQUENCE</scope>
    <source>
        <strain evidence="4">11300</strain>
    </source>
</reference>
<reference evidence="4" key="2">
    <citation type="journal article" date="2021" name="PeerJ">
        <title>Extensive microbial diversity within the chicken gut microbiome revealed by metagenomics and culture.</title>
        <authorList>
            <person name="Gilroy R."/>
            <person name="Ravi A."/>
            <person name="Getino M."/>
            <person name="Pursley I."/>
            <person name="Horton D.L."/>
            <person name="Alikhan N.F."/>
            <person name="Baker D."/>
            <person name="Gharbi K."/>
            <person name="Hall N."/>
            <person name="Watson M."/>
            <person name="Adriaenssens E.M."/>
            <person name="Foster-Nyarko E."/>
            <person name="Jarju S."/>
            <person name="Secka A."/>
            <person name="Antonio M."/>
            <person name="Oren A."/>
            <person name="Chaudhuri R.R."/>
            <person name="La Ragione R."/>
            <person name="Hildebrand F."/>
            <person name="Pallen M.J."/>
        </authorList>
    </citation>
    <scope>NUCLEOTIDE SEQUENCE</scope>
    <source>
        <strain evidence="4">11300</strain>
    </source>
</reference>
<keyword evidence="1" id="KW-0408">Iron</keyword>
<proteinExistence type="predicted"/>
<accession>A0A9D1L8X4</accession>
<dbReference type="Gene3D" id="3.30.499.10">
    <property type="entry name" value="Aconitase, domain 3"/>
    <property type="match status" value="1"/>
</dbReference>
<dbReference type="SUPFAM" id="SSF53732">
    <property type="entry name" value="Aconitase iron-sulfur domain"/>
    <property type="match status" value="1"/>
</dbReference>
<dbReference type="Proteomes" id="UP000824091">
    <property type="component" value="Unassembled WGS sequence"/>
</dbReference>
<keyword evidence="2" id="KW-0456">Lyase</keyword>
<dbReference type="InterPro" id="IPR036008">
    <property type="entry name" value="Aconitase_4Fe-4S_dom"/>
</dbReference>
<dbReference type="InterPro" id="IPR007506">
    <property type="entry name" value="PMDh-L-like_dom"/>
</dbReference>
<evidence type="ECO:0000313" key="5">
    <source>
        <dbReference type="Proteomes" id="UP000824091"/>
    </source>
</evidence>